<sequence>MSEALRRIVEVLGDGSEEEAAAVLRTLGAQSGRQGIAREAPRTPLPPGGGSTAVDSEVEWV</sequence>
<feature type="region of interest" description="Disordered" evidence="1">
    <location>
        <begin position="30"/>
        <end position="61"/>
    </location>
</feature>
<dbReference type="OrthoDB" id="4286459at2"/>
<evidence type="ECO:0000313" key="2">
    <source>
        <dbReference type="EMBL" id="TPQ18572.1"/>
    </source>
</evidence>
<organism evidence="2 3">
    <name type="scientific">Streptomyces sporangiiformans</name>
    <dbReference type="NCBI Taxonomy" id="2315329"/>
    <lineage>
        <taxon>Bacteria</taxon>
        <taxon>Bacillati</taxon>
        <taxon>Actinomycetota</taxon>
        <taxon>Actinomycetes</taxon>
        <taxon>Kitasatosporales</taxon>
        <taxon>Streptomycetaceae</taxon>
        <taxon>Streptomyces</taxon>
    </lineage>
</organism>
<proteinExistence type="predicted"/>
<dbReference type="AlphaFoldDB" id="A0A505D893"/>
<name>A0A505D893_9ACTN</name>
<reference evidence="2 3" key="1">
    <citation type="submission" date="2019-06" db="EMBL/GenBank/DDBJ databases">
        <title>Streptomyces sporangiiformans sp. nov., a novel actinomycete isolated from soil in Mount Song.</title>
        <authorList>
            <person name="Han L."/>
        </authorList>
    </citation>
    <scope>NUCLEOTIDE SEQUENCE [LARGE SCALE GENOMIC DNA]</scope>
    <source>
        <strain evidence="2 3">NEAU-SSA 1</strain>
    </source>
</reference>
<comment type="caution">
    <text evidence="2">The sequence shown here is derived from an EMBL/GenBank/DDBJ whole genome shotgun (WGS) entry which is preliminary data.</text>
</comment>
<keyword evidence="3" id="KW-1185">Reference proteome</keyword>
<evidence type="ECO:0000256" key="1">
    <source>
        <dbReference type="SAM" id="MobiDB-lite"/>
    </source>
</evidence>
<dbReference type="RefSeq" id="WP_119103783.1">
    <property type="nucleotide sequence ID" value="NZ_QXMJ01000174.1"/>
</dbReference>
<evidence type="ECO:0000313" key="3">
    <source>
        <dbReference type="Proteomes" id="UP000317378"/>
    </source>
</evidence>
<dbReference type="Proteomes" id="UP000317378">
    <property type="component" value="Unassembled WGS sequence"/>
</dbReference>
<dbReference type="EMBL" id="VCHX02000174">
    <property type="protein sequence ID" value="TPQ18572.1"/>
    <property type="molecule type" value="Genomic_DNA"/>
</dbReference>
<protein>
    <submittedName>
        <fullName evidence="2">Uncharacterized protein</fullName>
    </submittedName>
</protein>
<accession>A0A505D893</accession>
<gene>
    <name evidence="2" type="ORF">FGD71_030575</name>
</gene>